<dbReference type="InterPro" id="IPR012675">
    <property type="entry name" value="Beta-grasp_dom_sf"/>
</dbReference>
<proteinExistence type="predicted"/>
<comment type="caution">
    <text evidence="1">The sequence shown here is derived from an EMBL/GenBank/DDBJ whole genome shotgun (WGS) entry which is preliminary data.</text>
</comment>
<reference evidence="1 2" key="1">
    <citation type="submission" date="2019-02" db="EMBL/GenBank/DDBJ databases">
        <title>Deep-cultivation of Planctomycetes and their phenomic and genomic characterization uncovers novel biology.</title>
        <authorList>
            <person name="Wiegand S."/>
            <person name="Jogler M."/>
            <person name="Boedeker C."/>
            <person name="Pinto D."/>
            <person name="Vollmers J."/>
            <person name="Rivas-Marin E."/>
            <person name="Kohn T."/>
            <person name="Peeters S.H."/>
            <person name="Heuer A."/>
            <person name="Rast P."/>
            <person name="Oberbeckmann S."/>
            <person name="Bunk B."/>
            <person name="Jeske O."/>
            <person name="Meyerdierks A."/>
            <person name="Storesund J.E."/>
            <person name="Kallscheuer N."/>
            <person name="Luecker S."/>
            <person name="Lage O.M."/>
            <person name="Pohl T."/>
            <person name="Merkel B.J."/>
            <person name="Hornburger P."/>
            <person name="Mueller R.-W."/>
            <person name="Bruemmer F."/>
            <person name="Labrenz M."/>
            <person name="Spormann A.M."/>
            <person name="Op Den Camp H."/>
            <person name="Overmann J."/>
            <person name="Amann R."/>
            <person name="Jetten M.S.M."/>
            <person name="Mascher T."/>
            <person name="Medema M.H."/>
            <person name="Devos D.P."/>
            <person name="Kaster A.-K."/>
            <person name="Ovreas L."/>
            <person name="Rohde M."/>
            <person name="Galperin M.Y."/>
            <person name="Jogler C."/>
        </authorList>
    </citation>
    <scope>NUCLEOTIDE SEQUENCE [LARGE SCALE GENOMIC DNA]</scope>
    <source>
        <strain evidence="1 2">Pla144</strain>
    </source>
</reference>
<evidence type="ECO:0000313" key="1">
    <source>
        <dbReference type="EMBL" id="TWU27456.1"/>
    </source>
</evidence>
<protein>
    <submittedName>
        <fullName evidence="1">Sulfur carrier protein ThiS</fullName>
    </submittedName>
</protein>
<dbReference type="EMBL" id="SJPS01000003">
    <property type="protein sequence ID" value="TWU27456.1"/>
    <property type="molecule type" value="Genomic_DNA"/>
</dbReference>
<dbReference type="NCBIfam" id="TIGR01683">
    <property type="entry name" value="thiS"/>
    <property type="match status" value="1"/>
</dbReference>
<dbReference type="PANTHER" id="PTHR34472:SF1">
    <property type="entry name" value="SULFUR CARRIER PROTEIN THIS"/>
    <property type="match status" value="1"/>
</dbReference>
<dbReference type="InterPro" id="IPR010035">
    <property type="entry name" value="Thi_S"/>
</dbReference>
<dbReference type="OrthoDB" id="9798559at2"/>
<keyword evidence="2" id="KW-1185">Reference proteome</keyword>
<dbReference type="SUPFAM" id="SSF54285">
    <property type="entry name" value="MoaD/ThiS"/>
    <property type="match status" value="1"/>
</dbReference>
<dbReference type="PANTHER" id="PTHR34472">
    <property type="entry name" value="SULFUR CARRIER PROTEIN THIS"/>
    <property type="match status" value="1"/>
</dbReference>
<dbReference type="Proteomes" id="UP000318437">
    <property type="component" value="Unassembled WGS sequence"/>
</dbReference>
<dbReference type="AlphaFoldDB" id="A0A5C6CWR9"/>
<dbReference type="Pfam" id="PF02597">
    <property type="entry name" value="ThiS"/>
    <property type="match status" value="1"/>
</dbReference>
<dbReference type="InterPro" id="IPR003749">
    <property type="entry name" value="ThiS/MoaD-like"/>
</dbReference>
<name>A0A5C6CWR9_9BACT</name>
<dbReference type="RefSeq" id="WP_146451065.1">
    <property type="nucleotide sequence ID" value="NZ_SJPS01000003.1"/>
</dbReference>
<organism evidence="1 2">
    <name type="scientific">Bythopirellula polymerisocia</name>
    <dbReference type="NCBI Taxonomy" id="2528003"/>
    <lineage>
        <taxon>Bacteria</taxon>
        <taxon>Pseudomonadati</taxon>
        <taxon>Planctomycetota</taxon>
        <taxon>Planctomycetia</taxon>
        <taxon>Pirellulales</taxon>
        <taxon>Lacipirellulaceae</taxon>
        <taxon>Bythopirellula</taxon>
    </lineage>
</organism>
<accession>A0A5C6CWR9</accession>
<dbReference type="Gene3D" id="3.10.20.30">
    <property type="match status" value="1"/>
</dbReference>
<gene>
    <name evidence="1" type="ORF">Pla144_22290</name>
</gene>
<dbReference type="InterPro" id="IPR016155">
    <property type="entry name" value="Mopterin_synth/thiamin_S_b"/>
</dbReference>
<evidence type="ECO:0000313" key="2">
    <source>
        <dbReference type="Proteomes" id="UP000318437"/>
    </source>
</evidence>
<sequence length="66" mass="7179">MQLSVNGRERELPEGTTIAQLIEELALDPRSLAVECNLELVPRAQHAQTQLKEGDRVEVVTLVGGG</sequence>
<dbReference type="CDD" id="cd00565">
    <property type="entry name" value="Ubl_ThiS"/>
    <property type="match status" value="1"/>
</dbReference>